<organism evidence="3 4">
    <name type="scientific">Cerrena zonata</name>
    <dbReference type="NCBI Taxonomy" id="2478898"/>
    <lineage>
        <taxon>Eukaryota</taxon>
        <taxon>Fungi</taxon>
        <taxon>Dikarya</taxon>
        <taxon>Basidiomycota</taxon>
        <taxon>Agaricomycotina</taxon>
        <taxon>Agaricomycetes</taxon>
        <taxon>Polyporales</taxon>
        <taxon>Cerrenaceae</taxon>
        <taxon>Cerrena</taxon>
    </lineage>
</organism>
<feature type="domain" description="BTB" evidence="2">
    <location>
        <begin position="13"/>
        <end position="95"/>
    </location>
</feature>
<dbReference type="InterPro" id="IPR000210">
    <property type="entry name" value="BTB/POZ_dom"/>
</dbReference>
<name>A0AAW0GGP7_9APHY</name>
<dbReference type="SUPFAM" id="SSF54695">
    <property type="entry name" value="POZ domain"/>
    <property type="match status" value="1"/>
</dbReference>
<dbReference type="AlphaFoldDB" id="A0AAW0GGP7"/>
<dbReference type="Pfam" id="PF00651">
    <property type="entry name" value="BTB"/>
    <property type="match status" value="1"/>
</dbReference>
<dbReference type="InterPro" id="IPR011333">
    <property type="entry name" value="SKP1/BTB/POZ_sf"/>
</dbReference>
<evidence type="ECO:0000259" key="2">
    <source>
        <dbReference type="PROSITE" id="PS50097"/>
    </source>
</evidence>
<reference evidence="3 4" key="1">
    <citation type="submission" date="2022-09" db="EMBL/GenBank/DDBJ databases">
        <authorList>
            <person name="Palmer J.M."/>
        </authorList>
    </citation>
    <scope>NUCLEOTIDE SEQUENCE [LARGE SCALE GENOMIC DNA]</scope>
    <source>
        <strain evidence="3 4">DSM 7382</strain>
    </source>
</reference>
<evidence type="ECO:0000313" key="3">
    <source>
        <dbReference type="EMBL" id="KAK7692603.1"/>
    </source>
</evidence>
<dbReference type="EMBL" id="JASBNA010000004">
    <property type="protein sequence ID" value="KAK7692603.1"/>
    <property type="molecule type" value="Genomic_DNA"/>
</dbReference>
<dbReference type="Proteomes" id="UP001385951">
    <property type="component" value="Unassembled WGS sequence"/>
</dbReference>
<comment type="caution">
    <text evidence="3">The sequence shown here is derived from an EMBL/GenBank/DDBJ whole genome shotgun (WGS) entry which is preliminary data.</text>
</comment>
<sequence>MSAPRVIAQSPFNDITASIILRSCDNVDFYVYKEILKATSPFFRTMFSLPQPSPTSDQLVDSTASMEDEISPEGLLIIPIPEDSETLDYILRLCYPLRAPARLTLLSLAEKVLTAALKYEMDKVVGLAREDLLELGKSSPMRLYMFSCKHGLENEACTAAGLLRQSHPVQHTEKDFVRIAMEIYSEEYNQLPAIFLYRLLRHMWSGDQQSFSNPSSSTSNREPEGAGTKNRGGDSGGNHESRLPWNLAELLSKHPADILLQSSDGMIIPTHKLILRVSSGDTLLLLAEAGECPQQDGLPLVPLSLTGAVLTQLVQACYFSLNYHEDGHKPEDDLRLAFAAKKYQMHKIATMAKERWVSHLQKDPLNSYFIACLNGWANEACETLRHMAMEGMLASTNCVPTMSIAGTTKHYHAFLQYYNALHGVNDTALQTTGSTRFPRRGQETWNDPSYACSASIVPVVIHRALNSLYTQTTPYNHHYGHRSWRLADQPQAVNIVDPPINAIFSSMPVDFASFPAEYIRAIVQDSQILDEGRKKCIEAIDMTAVVQAASM</sequence>
<accession>A0AAW0GGP7</accession>
<feature type="compositionally biased region" description="Low complexity" evidence="1">
    <location>
        <begin position="210"/>
        <end position="219"/>
    </location>
</feature>
<feature type="region of interest" description="Disordered" evidence="1">
    <location>
        <begin position="210"/>
        <end position="239"/>
    </location>
</feature>
<dbReference type="PROSITE" id="PS50097">
    <property type="entry name" value="BTB"/>
    <property type="match status" value="1"/>
</dbReference>
<dbReference type="SMART" id="SM00225">
    <property type="entry name" value="BTB"/>
    <property type="match status" value="2"/>
</dbReference>
<evidence type="ECO:0000256" key="1">
    <source>
        <dbReference type="SAM" id="MobiDB-lite"/>
    </source>
</evidence>
<evidence type="ECO:0000313" key="4">
    <source>
        <dbReference type="Proteomes" id="UP001385951"/>
    </source>
</evidence>
<gene>
    <name evidence="3" type="ORF">QCA50_004235</name>
</gene>
<proteinExistence type="predicted"/>
<dbReference type="Gene3D" id="3.30.710.10">
    <property type="entry name" value="Potassium Channel Kv1.1, Chain A"/>
    <property type="match status" value="1"/>
</dbReference>
<protein>
    <recommendedName>
        <fullName evidence="2">BTB domain-containing protein</fullName>
    </recommendedName>
</protein>
<keyword evidence="4" id="KW-1185">Reference proteome</keyword>